<feature type="signal peptide" evidence="7">
    <location>
        <begin position="1"/>
        <end position="24"/>
    </location>
</feature>
<dbReference type="Gene3D" id="2.60.40.1120">
    <property type="entry name" value="Carboxypeptidase-like, regulatory domain"/>
    <property type="match status" value="1"/>
</dbReference>
<keyword evidence="10" id="KW-1185">Reference proteome</keyword>
<keyword evidence="9" id="KW-0614">Plasmid</keyword>
<dbReference type="InterPro" id="IPR036942">
    <property type="entry name" value="Beta-barrel_TonB_sf"/>
</dbReference>
<dbReference type="Pfam" id="PF25183">
    <property type="entry name" value="OMP_b-brl_4"/>
    <property type="match status" value="1"/>
</dbReference>
<organism evidence="9 10">
    <name type="scientific">Persicobacter psychrovividus</name>
    <dbReference type="NCBI Taxonomy" id="387638"/>
    <lineage>
        <taxon>Bacteria</taxon>
        <taxon>Pseudomonadati</taxon>
        <taxon>Bacteroidota</taxon>
        <taxon>Cytophagia</taxon>
        <taxon>Cytophagales</taxon>
        <taxon>Persicobacteraceae</taxon>
        <taxon>Persicobacter</taxon>
    </lineage>
</organism>
<dbReference type="PANTHER" id="PTHR30069:SF46">
    <property type="entry name" value="OAR PROTEIN"/>
    <property type="match status" value="1"/>
</dbReference>
<dbReference type="SUPFAM" id="SSF56935">
    <property type="entry name" value="Porins"/>
    <property type="match status" value="1"/>
</dbReference>
<accession>A0ABM7VII3</accession>
<sequence>MHKNFYSFVALLLGFVFFTGNLSAQNTTAALTGVISSQAKENLPGATVIAVHTPSGTRYGTTTLVDGQFTIRGMRVGGPYQVSVSFVGYHAQQVDNLFLKLGESQKLNIALSESTVNLEGVEIVANANADINGERTGAATSISSEQLKGLPTISRSAADFTRLTPQSDGNSFGGRNNLYNNFSLDGSVFNNSFGLDVATPGGQAGAQPVSLDALEQVQVSLAPFDVREGGFTGAGVNAVTKSGTNEFHGTAYMFGRNQDMIGSKVSGTEIPNLDYKNYQAGVSLGGAIVKNKLFFFVNGEIEQATELAHGFRARREGEQVGGNITSVDFDAASAVKNHLMNEWDYDAGEFEGYNHQKENRKLLAKLDWNINDDQNFSLRYNSLRAWKDILPHPEAIGGRGATPYRLPFSSSSYTINNNIDSWMAELNSRFGNVASNKLQAGYSKFRDFRDPWSKPYPVIDILNDAGQISMTAGSEMFSTNNMLDQDIFQFRDDFTLYLDKHTVTVGMNVEAFFFNNSFNLFYYPGHTFLNVEDFLADRAFNAIKGEYEQVDYDADVANNATKPYQMAEVDVAQAAFYIQDEWQMASNFKLTAGLRVDKPIYMSEIAYDAEVAEFDGFVDTNGEAVTVDPSKFPDAKLLWSPRVGFNWDVNDDQRQQLRGGSGVFTGRIPFVWLGNQASNPSINPGYTFQVNATASDFNFPQVWKTNIAYDHDFGSGWFASVEGIYSKDLNAVVHRNYNMRKPTGKLQGNGQPVFQGDEANIYSNAKNFEPFLDAGAIVLENVDEGYQYSLTGTVKKAFRSGLNVMAAYTFMESKDYTSIPAEIAADAFQRNPVVGDPNQSQFAHSRYGLRHRFITSINYGKVYGGGQWKTSVSLFGEVAKGNRYSYTYAGDANNDNIRFNDLIFVPASADQINLVDMNGVSAAEQWQALDQFIAQDDYLSSRRGQFAERNGAMLPWFAQFDLRILQDFNFNIGDRKNTLQLSLDVLNIGNMLNSNWGVRQLPYNVNPISVESVDATTTDGEYTATYTFNPATQNSFNDDVSLLSKWQAQVGLRWIF</sequence>
<evidence type="ECO:0000256" key="2">
    <source>
        <dbReference type="ARBA" id="ARBA00022448"/>
    </source>
</evidence>
<proteinExistence type="predicted"/>
<comment type="subcellular location">
    <subcellularLocation>
        <location evidence="1">Cell outer membrane</location>
        <topology evidence="1">Multi-pass membrane protein</topology>
    </subcellularLocation>
</comment>
<keyword evidence="7" id="KW-0732">Signal</keyword>
<feature type="domain" description="TonB-dependent transporter Oar-like beta-barrel" evidence="8">
    <location>
        <begin position="239"/>
        <end position="691"/>
    </location>
</feature>
<dbReference type="RefSeq" id="WP_338398577.1">
    <property type="nucleotide sequence ID" value="NZ_AP025293.1"/>
</dbReference>
<protein>
    <submittedName>
        <fullName evidence="9">Cell envelope biogenesis protein OmpA</fullName>
    </submittedName>
</protein>
<evidence type="ECO:0000256" key="1">
    <source>
        <dbReference type="ARBA" id="ARBA00004571"/>
    </source>
</evidence>
<evidence type="ECO:0000256" key="4">
    <source>
        <dbReference type="ARBA" id="ARBA00022692"/>
    </source>
</evidence>
<dbReference type="InterPro" id="IPR039426">
    <property type="entry name" value="TonB-dep_rcpt-like"/>
</dbReference>
<evidence type="ECO:0000256" key="7">
    <source>
        <dbReference type="SAM" id="SignalP"/>
    </source>
</evidence>
<dbReference type="Proteomes" id="UP001354989">
    <property type="component" value="Plasmid pPP1"/>
</dbReference>
<keyword evidence="5" id="KW-0472">Membrane</keyword>
<keyword evidence="3" id="KW-1134">Transmembrane beta strand</keyword>
<dbReference type="Gene3D" id="2.40.170.20">
    <property type="entry name" value="TonB-dependent receptor, beta-barrel domain"/>
    <property type="match status" value="1"/>
</dbReference>
<geneLocation type="plasmid" evidence="9 10">
    <name>pPP1</name>
</geneLocation>
<reference evidence="9 10" key="1">
    <citation type="submission" date="2021-12" db="EMBL/GenBank/DDBJ databases">
        <title>Genome sequencing of bacteria with rrn-lacking chromosome and rrn-plasmid.</title>
        <authorList>
            <person name="Anda M."/>
            <person name="Iwasaki W."/>
        </authorList>
    </citation>
    <scope>NUCLEOTIDE SEQUENCE [LARGE SCALE GENOMIC DNA]</scope>
    <source>
        <strain evidence="9 10">NBRC 101262</strain>
        <plasmid evidence="9 10">pPP1</plasmid>
    </source>
</reference>
<evidence type="ECO:0000256" key="5">
    <source>
        <dbReference type="ARBA" id="ARBA00023136"/>
    </source>
</evidence>
<evidence type="ECO:0000259" key="8">
    <source>
        <dbReference type="Pfam" id="PF25183"/>
    </source>
</evidence>
<evidence type="ECO:0000313" key="9">
    <source>
        <dbReference type="EMBL" id="BDD00781.1"/>
    </source>
</evidence>
<dbReference type="Pfam" id="PF13620">
    <property type="entry name" value="CarboxypepD_reg"/>
    <property type="match status" value="1"/>
</dbReference>
<dbReference type="SUPFAM" id="SSF49464">
    <property type="entry name" value="Carboxypeptidase regulatory domain-like"/>
    <property type="match status" value="1"/>
</dbReference>
<keyword evidence="6" id="KW-0998">Cell outer membrane</keyword>
<feature type="chain" id="PRO_5046962052" evidence="7">
    <location>
        <begin position="25"/>
        <end position="1056"/>
    </location>
</feature>
<evidence type="ECO:0000256" key="6">
    <source>
        <dbReference type="ARBA" id="ARBA00023237"/>
    </source>
</evidence>
<keyword evidence="2" id="KW-0813">Transport</keyword>
<dbReference type="InterPro" id="IPR057601">
    <property type="entry name" value="Oar-like_b-barrel"/>
</dbReference>
<dbReference type="PANTHER" id="PTHR30069">
    <property type="entry name" value="TONB-DEPENDENT OUTER MEMBRANE RECEPTOR"/>
    <property type="match status" value="1"/>
</dbReference>
<gene>
    <name evidence="9" type="ORF">PEPS_30610</name>
</gene>
<evidence type="ECO:0000256" key="3">
    <source>
        <dbReference type="ARBA" id="ARBA00022452"/>
    </source>
</evidence>
<evidence type="ECO:0000313" key="10">
    <source>
        <dbReference type="Proteomes" id="UP001354989"/>
    </source>
</evidence>
<name>A0ABM7VII3_9BACT</name>
<keyword evidence="4" id="KW-0812">Transmembrane</keyword>
<dbReference type="EMBL" id="AP025293">
    <property type="protein sequence ID" value="BDD00781.1"/>
    <property type="molecule type" value="Genomic_DNA"/>
</dbReference>
<dbReference type="InterPro" id="IPR008969">
    <property type="entry name" value="CarboxyPept-like_regulatory"/>
</dbReference>